<comment type="caution">
    <text evidence="2">The sequence shown here is derived from an EMBL/GenBank/DDBJ whole genome shotgun (WGS) entry which is preliminary data.</text>
</comment>
<feature type="compositionally biased region" description="Polar residues" evidence="1">
    <location>
        <begin position="168"/>
        <end position="194"/>
    </location>
</feature>
<feature type="compositionally biased region" description="Basic and acidic residues" evidence="1">
    <location>
        <begin position="79"/>
        <end position="88"/>
    </location>
</feature>
<proteinExistence type="predicted"/>
<dbReference type="EMBL" id="ANOH01000188">
    <property type="protein sequence ID" value="EMI55901.1"/>
    <property type="molecule type" value="Genomic_DNA"/>
</dbReference>
<feature type="region of interest" description="Disordered" evidence="1">
    <location>
        <begin position="30"/>
        <end position="207"/>
    </location>
</feature>
<feature type="compositionally biased region" description="Polar residues" evidence="1">
    <location>
        <begin position="41"/>
        <end position="62"/>
    </location>
</feature>
<reference evidence="2 3" key="1">
    <citation type="journal article" date="2013" name="Mar. Genomics">
        <title>Expression of sulfatases in Rhodopirellula baltica and the diversity of sulfatases in the genus Rhodopirellula.</title>
        <authorList>
            <person name="Wegner C.E."/>
            <person name="Richter-Heitmann T."/>
            <person name="Klindworth A."/>
            <person name="Klockow C."/>
            <person name="Richter M."/>
            <person name="Achstetter T."/>
            <person name="Glockner F.O."/>
            <person name="Harder J."/>
        </authorList>
    </citation>
    <scope>NUCLEOTIDE SEQUENCE [LARGE SCALE GENOMIC DNA]</scope>
    <source>
        <strain evidence="2 3">SM41</strain>
    </source>
</reference>
<feature type="compositionally biased region" description="Low complexity" evidence="1">
    <location>
        <begin position="149"/>
        <end position="167"/>
    </location>
</feature>
<evidence type="ECO:0000313" key="2">
    <source>
        <dbReference type="EMBL" id="EMI55901.1"/>
    </source>
</evidence>
<organism evidence="2 3">
    <name type="scientific">Rhodopirellula sallentina SM41</name>
    <dbReference type="NCBI Taxonomy" id="1263870"/>
    <lineage>
        <taxon>Bacteria</taxon>
        <taxon>Pseudomonadati</taxon>
        <taxon>Planctomycetota</taxon>
        <taxon>Planctomycetia</taxon>
        <taxon>Pirellulales</taxon>
        <taxon>Pirellulaceae</taxon>
        <taxon>Rhodopirellula</taxon>
    </lineage>
</organism>
<dbReference type="AlphaFoldDB" id="M5UDH1"/>
<feature type="compositionally biased region" description="Polar residues" evidence="1">
    <location>
        <begin position="89"/>
        <end position="102"/>
    </location>
</feature>
<evidence type="ECO:0000256" key="1">
    <source>
        <dbReference type="SAM" id="MobiDB-lite"/>
    </source>
</evidence>
<dbReference type="Proteomes" id="UP000011885">
    <property type="component" value="Unassembled WGS sequence"/>
</dbReference>
<evidence type="ECO:0000313" key="3">
    <source>
        <dbReference type="Proteomes" id="UP000011885"/>
    </source>
</evidence>
<feature type="compositionally biased region" description="Basic and acidic residues" evidence="1">
    <location>
        <begin position="103"/>
        <end position="113"/>
    </location>
</feature>
<dbReference type="PATRIC" id="fig|1263870.3.peg.2847"/>
<feature type="compositionally biased region" description="Basic and acidic residues" evidence="1">
    <location>
        <begin position="120"/>
        <end position="135"/>
    </location>
</feature>
<accession>M5UDH1</accession>
<keyword evidence="3" id="KW-1185">Reference proteome</keyword>
<name>M5UDH1_9BACT</name>
<protein>
    <submittedName>
        <fullName evidence="2">Uncharacterized protein</fullName>
    </submittedName>
</protein>
<dbReference type="RefSeq" id="WP_008678742.1">
    <property type="nucleotide sequence ID" value="NZ_ANOH01000188.1"/>
</dbReference>
<feature type="compositionally biased region" description="Polar residues" evidence="1">
    <location>
        <begin position="136"/>
        <end position="148"/>
    </location>
</feature>
<dbReference type="OrthoDB" id="292345at2"/>
<gene>
    <name evidence="2" type="ORF">RSSM_02680</name>
</gene>
<sequence length="467" mass="49574">MSTQDDSRILRLERLESRTLFAGDLVSFDSGLDSVDRTQSSDDATAIESSSSRQTADNNDAASRSAEGRRVSNNQAARSNDRGTDRSTNDQIRSFDGQQSRPSQEREAGERSPRGVQGRSSHDPVQRSGDRRSGTNDRGTAESISDNLTVGDSTTSSTSASGSTGNSLQSNPSDSVSETPSTSDNRLTFTVATGGNSGGGTVFNSPAASEPIAQQTPLVNERVLAATDAAISSLTNAESSAGTNIVSSQDSVTTVDEEAIVTDQTVENNDQNTSEYSFYENNEEDSQGESGWQPWVPLWSFGQSDTSDPVDQSPWQLRRATLPLLRSIVEASPSERVEIADDLMRNWFSGPGGLISLDRVLLPTPSVSVENLSIDVQLESAVMLHRSLAMVATGSVPPLSGPVLDAIMASIDAAAELPQQPIADAIPTRIRISGYSAIAAAVSIATAVAARQRFKHRTQSEATATRS</sequence>